<feature type="region of interest" description="Disordered" evidence="1">
    <location>
        <begin position="30"/>
        <end position="50"/>
    </location>
</feature>
<keyword evidence="3" id="KW-1185">Reference proteome</keyword>
<evidence type="ECO:0000313" key="3">
    <source>
        <dbReference type="Proteomes" id="UP000887458"/>
    </source>
</evidence>
<dbReference type="EMBL" id="NJHN03000096">
    <property type="protein sequence ID" value="KAH9415464.1"/>
    <property type="molecule type" value="Genomic_DNA"/>
</dbReference>
<feature type="compositionally biased region" description="Polar residues" evidence="1">
    <location>
        <begin position="30"/>
        <end position="43"/>
    </location>
</feature>
<dbReference type="Proteomes" id="UP000887458">
    <property type="component" value="Unassembled WGS sequence"/>
</dbReference>
<accession>A0ABQ8IYS5</accession>
<proteinExistence type="predicted"/>
<comment type="caution">
    <text evidence="2">The sequence shown here is derived from an EMBL/GenBank/DDBJ whole genome shotgun (WGS) entry which is preliminary data.</text>
</comment>
<reference evidence="2 3" key="1">
    <citation type="journal article" date="2018" name="J. Allergy Clin. Immunol.">
        <title>High-quality assembly of Dermatophagoides pteronyssinus genome and transcriptome reveals a wide range of novel allergens.</title>
        <authorList>
            <person name="Liu X.Y."/>
            <person name="Yang K.Y."/>
            <person name="Wang M.Q."/>
            <person name="Kwok J.S."/>
            <person name="Zeng X."/>
            <person name="Yang Z."/>
            <person name="Xiao X.J."/>
            <person name="Lau C.P."/>
            <person name="Li Y."/>
            <person name="Huang Z.M."/>
            <person name="Ba J.G."/>
            <person name="Yim A.K."/>
            <person name="Ouyang C.Y."/>
            <person name="Ngai S.M."/>
            <person name="Chan T.F."/>
            <person name="Leung E.L."/>
            <person name="Liu L."/>
            <person name="Liu Z.G."/>
            <person name="Tsui S.K."/>
        </authorList>
    </citation>
    <scope>NUCLEOTIDE SEQUENCE [LARGE SCALE GENOMIC DNA]</scope>
    <source>
        <strain evidence="2">Derp</strain>
    </source>
</reference>
<organism evidence="2 3">
    <name type="scientific">Dermatophagoides pteronyssinus</name>
    <name type="common">European house dust mite</name>
    <dbReference type="NCBI Taxonomy" id="6956"/>
    <lineage>
        <taxon>Eukaryota</taxon>
        <taxon>Metazoa</taxon>
        <taxon>Ecdysozoa</taxon>
        <taxon>Arthropoda</taxon>
        <taxon>Chelicerata</taxon>
        <taxon>Arachnida</taxon>
        <taxon>Acari</taxon>
        <taxon>Acariformes</taxon>
        <taxon>Sarcoptiformes</taxon>
        <taxon>Astigmata</taxon>
        <taxon>Psoroptidia</taxon>
        <taxon>Analgoidea</taxon>
        <taxon>Pyroglyphidae</taxon>
        <taxon>Dermatophagoidinae</taxon>
        <taxon>Dermatophagoides</taxon>
    </lineage>
</organism>
<protein>
    <submittedName>
        <fullName evidence="2">Uncharacterized protein</fullName>
    </submittedName>
</protein>
<gene>
    <name evidence="2" type="ORF">DERP_010320</name>
</gene>
<sequence length="77" mass="8911">MCFVYVIIYGPQGRRLSLSVFRGFCNGANRKQNQNPKQSSKSKWNQEKKKTKIGCTGIKPEPIIKDYKDSHFSICFH</sequence>
<reference evidence="2 3" key="2">
    <citation type="journal article" date="2022" name="Mol. Biol. Evol.">
        <title>Comparative Genomics Reveals Insights into the Divergent Evolution of Astigmatic Mites and Household Pest Adaptations.</title>
        <authorList>
            <person name="Xiong Q."/>
            <person name="Wan A.T."/>
            <person name="Liu X."/>
            <person name="Fung C.S."/>
            <person name="Xiao X."/>
            <person name="Malainual N."/>
            <person name="Hou J."/>
            <person name="Wang L."/>
            <person name="Wang M."/>
            <person name="Yang K.Y."/>
            <person name="Cui Y."/>
            <person name="Leung E.L."/>
            <person name="Nong W."/>
            <person name="Shin S.K."/>
            <person name="Au S.W."/>
            <person name="Jeong K.Y."/>
            <person name="Chew F.T."/>
            <person name="Hui J.H."/>
            <person name="Leung T.F."/>
            <person name="Tungtrongchitr A."/>
            <person name="Zhong N."/>
            <person name="Liu Z."/>
            <person name="Tsui S.K."/>
        </authorList>
    </citation>
    <scope>NUCLEOTIDE SEQUENCE [LARGE SCALE GENOMIC DNA]</scope>
    <source>
        <strain evidence="2">Derp</strain>
    </source>
</reference>
<evidence type="ECO:0000313" key="2">
    <source>
        <dbReference type="EMBL" id="KAH9415464.1"/>
    </source>
</evidence>
<evidence type="ECO:0000256" key="1">
    <source>
        <dbReference type="SAM" id="MobiDB-lite"/>
    </source>
</evidence>
<name>A0ABQ8IYS5_DERPT</name>